<evidence type="ECO:0000313" key="2">
    <source>
        <dbReference type="EMBL" id="KIK29351.1"/>
    </source>
</evidence>
<evidence type="ECO:0000313" key="3">
    <source>
        <dbReference type="Proteomes" id="UP000054018"/>
    </source>
</evidence>
<organism evidence="2 3">
    <name type="scientific">Pisolithus microcarpus 441</name>
    <dbReference type="NCBI Taxonomy" id="765257"/>
    <lineage>
        <taxon>Eukaryota</taxon>
        <taxon>Fungi</taxon>
        <taxon>Dikarya</taxon>
        <taxon>Basidiomycota</taxon>
        <taxon>Agaricomycotina</taxon>
        <taxon>Agaricomycetes</taxon>
        <taxon>Agaricomycetidae</taxon>
        <taxon>Boletales</taxon>
        <taxon>Sclerodermatineae</taxon>
        <taxon>Pisolithaceae</taxon>
        <taxon>Pisolithus</taxon>
    </lineage>
</organism>
<protein>
    <submittedName>
        <fullName evidence="2">Uncharacterized protein</fullName>
    </submittedName>
</protein>
<reference evidence="2 3" key="1">
    <citation type="submission" date="2014-04" db="EMBL/GenBank/DDBJ databases">
        <authorList>
            <consortium name="DOE Joint Genome Institute"/>
            <person name="Kuo A."/>
            <person name="Kohler A."/>
            <person name="Costa M.D."/>
            <person name="Nagy L.G."/>
            <person name="Floudas D."/>
            <person name="Copeland A."/>
            <person name="Barry K.W."/>
            <person name="Cichocki N."/>
            <person name="Veneault-Fourrey C."/>
            <person name="LaButti K."/>
            <person name="Lindquist E.A."/>
            <person name="Lipzen A."/>
            <person name="Lundell T."/>
            <person name="Morin E."/>
            <person name="Murat C."/>
            <person name="Sun H."/>
            <person name="Tunlid A."/>
            <person name="Henrissat B."/>
            <person name="Grigoriev I.V."/>
            <person name="Hibbett D.S."/>
            <person name="Martin F."/>
            <person name="Nordberg H.P."/>
            <person name="Cantor M.N."/>
            <person name="Hua S.X."/>
        </authorList>
    </citation>
    <scope>NUCLEOTIDE SEQUENCE [LARGE SCALE GENOMIC DNA]</scope>
    <source>
        <strain evidence="2 3">441</strain>
    </source>
</reference>
<accession>A0A0C9ZJ52</accession>
<name>A0A0C9ZJ52_9AGAM</name>
<evidence type="ECO:0000256" key="1">
    <source>
        <dbReference type="SAM" id="MobiDB-lite"/>
    </source>
</evidence>
<dbReference type="EMBL" id="KN833690">
    <property type="protein sequence ID" value="KIK29351.1"/>
    <property type="molecule type" value="Genomic_DNA"/>
</dbReference>
<sequence length="134" mass="14518">MAAEKKDNADSDLYGDLYDDGFTIPLDDDGQPSSESFELLIPEDDQTLSESTEKPLSPDSTSLPAKPSSTSDPSGLSYSAQVAKQFSAYQQTPSQERQQRHALAAPGPSAIATHETDRSRADRPIRPSEMKDEG</sequence>
<reference evidence="3" key="2">
    <citation type="submission" date="2015-01" db="EMBL/GenBank/DDBJ databases">
        <title>Evolutionary Origins and Diversification of the Mycorrhizal Mutualists.</title>
        <authorList>
            <consortium name="DOE Joint Genome Institute"/>
            <consortium name="Mycorrhizal Genomics Consortium"/>
            <person name="Kohler A."/>
            <person name="Kuo A."/>
            <person name="Nagy L.G."/>
            <person name="Floudas D."/>
            <person name="Copeland A."/>
            <person name="Barry K.W."/>
            <person name="Cichocki N."/>
            <person name="Veneault-Fourrey C."/>
            <person name="LaButti K."/>
            <person name="Lindquist E.A."/>
            <person name="Lipzen A."/>
            <person name="Lundell T."/>
            <person name="Morin E."/>
            <person name="Murat C."/>
            <person name="Riley R."/>
            <person name="Ohm R."/>
            <person name="Sun H."/>
            <person name="Tunlid A."/>
            <person name="Henrissat B."/>
            <person name="Grigoriev I.V."/>
            <person name="Hibbett D.S."/>
            <person name="Martin F."/>
        </authorList>
    </citation>
    <scope>NUCLEOTIDE SEQUENCE [LARGE SCALE GENOMIC DNA]</scope>
    <source>
        <strain evidence="3">441</strain>
    </source>
</reference>
<dbReference type="AlphaFoldDB" id="A0A0C9ZJ52"/>
<feature type="compositionally biased region" description="Basic and acidic residues" evidence="1">
    <location>
        <begin position="114"/>
        <end position="134"/>
    </location>
</feature>
<dbReference type="OrthoDB" id="1875751at2759"/>
<gene>
    <name evidence="2" type="ORF">PISMIDRAFT_89947</name>
</gene>
<feature type="compositionally biased region" description="Polar residues" evidence="1">
    <location>
        <begin position="58"/>
        <end position="96"/>
    </location>
</feature>
<dbReference type="Proteomes" id="UP000054018">
    <property type="component" value="Unassembled WGS sequence"/>
</dbReference>
<proteinExistence type="predicted"/>
<feature type="region of interest" description="Disordered" evidence="1">
    <location>
        <begin position="1"/>
        <end position="134"/>
    </location>
</feature>
<keyword evidence="3" id="KW-1185">Reference proteome</keyword>
<dbReference type="HOGENOM" id="CLU_1777669_0_0_1"/>